<keyword evidence="3" id="KW-1003">Cell membrane</keyword>
<dbReference type="GO" id="GO:0005886">
    <property type="term" value="C:plasma membrane"/>
    <property type="evidence" value="ECO:0007669"/>
    <property type="project" value="UniProtKB-SubCell"/>
</dbReference>
<keyword evidence="4" id="KW-0488">Methylation</keyword>
<feature type="domain" description="General secretion pathway GspH" evidence="12">
    <location>
        <begin position="53"/>
        <end position="173"/>
    </location>
</feature>
<dbReference type="Pfam" id="PF12019">
    <property type="entry name" value="GspH"/>
    <property type="match status" value="1"/>
</dbReference>
<name>A0A7R6PJD9_9GAMM</name>
<reference evidence="13 14" key="1">
    <citation type="journal article" date="2008" name="Int. J. Syst. Evol. Microbiol.">
        <title>Neptunomonas japonica sp. nov., an Osedax japonicus symbiont-like bacterium isolated from sediment adjacent to sperm whale carcasses off Kagoshima, Japan.</title>
        <authorList>
            <person name="Miyazaki M."/>
            <person name="Nogi Y."/>
            <person name="Fujiwara Y."/>
            <person name="Kawato M."/>
            <person name="Kubokawa K."/>
            <person name="Horikoshi K."/>
        </authorList>
    </citation>
    <scope>NUCLEOTIDE SEQUENCE [LARGE SCALE GENOMIC DNA]</scope>
    <source>
        <strain evidence="13 14">JAMM 1380</strain>
    </source>
</reference>
<evidence type="ECO:0000256" key="9">
    <source>
        <dbReference type="ARBA" id="ARBA00025772"/>
    </source>
</evidence>
<dbReference type="KEGG" id="njp:NEJAP_3359"/>
<organism evidence="13 14">
    <name type="scientific">Neptunomonas japonica JAMM 1380</name>
    <dbReference type="NCBI Taxonomy" id="1441457"/>
    <lineage>
        <taxon>Bacteria</taxon>
        <taxon>Pseudomonadati</taxon>
        <taxon>Pseudomonadota</taxon>
        <taxon>Gammaproteobacteria</taxon>
        <taxon>Oceanospirillales</taxon>
        <taxon>Oceanospirillaceae</taxon>
        <taxon>Neptunomonas</taxon>
    </lineage>
</organism>
<dbReference type="Gene3D" id="3.55.40.10">
    <property type="entry name" value="minor pseudopilin epsh domain"/>
    <property type="match status" value="1"/>
</dbReference>
<dbReference type="PROSITE" id="PS00409">
    <property type="entry name" value="PROKAR_NTER_METHYL"/>
    <property type="match status" value="1"/>
</dbReference>
<evidence type="ECO:0000256" key="5">
    <source>
        <dbReference type="ARBA" id="ARBA00022519"/>
    </source>
</evidence>
<accession>A0A7R6PJD9</accession>
<evidence type="ECO:0000256" key="7">
    <source>
        <dbReference type="ARBA" id="ARBA00022989"/>
    </source>
</evidence>
<dbReference type="NCBIfam" id="TIGR02532">
    <property type="entry name" value="IV_pilin_GFxxxE"/>
    <property type="match status" value="1"/>
</dbReference>
<keyword evidence="7 11" id="KW-1133">Transmembrane helix</keyword>
<evidence type="ECO:0000256" key="8">
    <source>
        <dbReference type="ARBA" id="ARBA00023136"/>
    </source>
</evidence>
<evidence type="ECO:0000313" key="14">
    <source>
        <dbReference type="Proteomes" id="UP000595332"/>
    </source>
</evidence>
<evidence type="ECO:0000259" key="12">
    <source>
        <dbReference type="Pfam" id="PF12019"/>
    </source>
</evidence>
<keyword evidence="8 11" id="KW-0472">Membrane</keyword>
<protein>
    <recommendedName>
        <fullName evidence="2">Type II secretion system protein H</fullName>
    </recommendedName>
    <alternativeName>
        <fullName evidence="10">General secretion pathway protein H</fullName>
    </alternativeName>
</protein>
<evidence type="ECO:0000256" key="4">
    <source>
        <dbReference type="ARBA" id="ARBA00022481"/>
    </source>
</evidence>
<dbReference type="Pfam" id="PF07963">
    <property type="entry name" value="N_methyl"/>
    <property type="match status" value="1"/>
</dbReference>
<comment type="similarity">
    <text evidence="9">Belongs to the GSP H family.</text>
</comment>
<dbReference type="InterPro" id="IPR022346">
    <property type="entry name" value="T2SS_GspH"/>
</dbReference>
<dbReference type="SUPFAM" id="SSF54523">
    <property type="entry name" value="Pili subunits"/>
    <property type="match status" value="1"/>
</dbReference>
<dbReference type="RefSeq" id="WP_201350702.1">
    <property type="nucleotide sequence ID" value="NZ_AP014546.1"/>
</dbReference>
<dbReference type="AlphaFoldDB" id="A0A7R6PJD9"/>
<evidence type="ECO:0000256" key="10">
    <source>
        <dbReference type="ARBA" id="ARBA00030775"/>
    </source>
</evidence>
<keyword evidence="5" id="KW-0997">Cell inner membrane</keyword>
<feature type="transmembrane region" description="Helical" evidence="11">
    <location>
        <begin position="16"/>
        <end position="36"/>
    </location>
</feature>
<dbReference type="Proteomes" id="UP000595332">
    <property type="component" value="Chromosome"/>
</dbReference>
<comment type="subcellular location">
    <subcellularLocation>
        <location evidence="1">Cell inner membrane</location>
        <topology evidence="1">Single-pass membrane protein</topology>
    </subcellularLocation>
</comment>
<gene>
    <name evidence="13" type="ORF">NEJAP_3359</name>
</gene>
<dbReference type="EMBL" id="AP014546">
    <property type="protein sequence ID" value="BBB31297.1"/>
    <property type="molecule type" value="Genomic_DNA"/>
</dbReference>
<evidence type="ECO:0000256" key="2">
    <source>
        <dbReference type="ARBA" id="ARBA00021549"/>
    </source>
</evidence>
<keyword evidence="14" id="KW-1185">Reference proteome</keyword>
<dbReference type="InterPro" id="IPR012902">
    <property type="entry name" value="N_methyl_site"/>
</dbReference>
<evidence type="ECO:0000313" key="13">
    <source>
        <dbReference type="EMBL" id="BBB31297.1"/>
    </source>
</evidence>
<sequence length="180" mass="19985">MHKDAHTDRERSQSGFTLIELMVALSLMIILMFLAIPSFSQMLIRSEITAASMAIRAGLSIARSEAVKRGAQVQVCSLSTATMQCAGSVGVGRIVWNDGFIVFQDVDSDRVYNAAIDELLHIARFSESLDINWGRGHYLIYVSTGRLLLGNSSFRINHPSYALERRLILNIVGRVRSIDI</sequence>
<dbReference type="GO" id="GO:0015627">
    <property type="term" value="C:type II protein secretion system complex"/>
    <property type="evidence" value="ECO:0007669"/>
    <property type="project" value="InterPro"/>
</dbReference>
<evidence type="ECO:0000256" key="6">
    <source>
        <dbReference type="ARBA" id="ARBA00022692"/>
    </source>
</evidence>
<dbReference type="InterPro" id="IPR045584">
    <property type="entry name" value="Pilin-like"/>
</dbReference>
<evidence type="ECO:0000256" key="11">
    <source>
        <dbReference type="SAM" id="Phobius"/>
    </source>
</evidence>
<evidence type="ECO:0000256" key="1">
    <source>
        <dbReference type="ARBA" id="ARBA00004377"/>
    </source>
</evidence>
<proteinExistence type="inferred from homology"/>
<evidence type="ECO:0000256" key="3">
    <source>
        <dbReference type="ARBA" id="ARBA00022475"/>
    </source>
</evidence>
<dbReference type="GO" id="GO:0015628">
    <property type="term" value="P:protein secretion by the type II secretion system"/>
    <property type="evidence" value="ECO:0007669"/>
    <property type="project" value="InterPro"/>
</dbReference>
<keyword evidence="6 11" id="KW-0812">Transmembrane</keyword>